<keyword evidence="2" id="KW-0614">Plasmid</keyword>
<dbReference type="GO" id="GO:0016787">
    <property type="term" value="F:hydrolase activity"/>
    <property type="evidence" value="ECO:0007669"/>
    <property type="project" value="InterPro"/>
</dbReference>
<reference evidence="2 3" key="1">
    <citation type="submission" date="2016-06" db="EMBL/GenBank/DDBJ databases">
        <title>Adaptive Radiation by Waves of Gene Transfer Leads to Fine-Scale Resource Partitioning in Marine Microbes.</title>
        <authorList>
            <person name="Hehemann J.-H."/>
            <person name="Arevalo P."/>
            <person name="Datta M.S."/>
            <person name="Yu X."/>
            <person name="Corzett C."/>
            <person name="Henschel A."/>
            <person name="Preheim S.P."/>
            <person name="Timberlake S."/>
            <person name="Alm E.J."/>
            <person name="Polz M.F."/>
        </authorList>
    </citation>
    <scope>NUCLEOTIDE SEQUENCE [LARGE SCALE GENOMIC DNA]</scope>
    <source>
        <strain evidence="2 3">FF50</strain>
        <plasmid evidence="2 3">unnamed1</plasmid>
    </source>
</reference>
<dbReference type="Pfam" id="PF00149">
    <property type="entry name" value="Metallophos"/>
    <property type="match status" value="1"/>
</dbReference>
<dbReference type="Gene3D" id="3.60.21.10">
    <property type="match status" value="1"/>
</dbReference>
<sequence>MKTHFGLISDLHLEESKILYTKRSTRHLVSSCISLPDTPNGVDVVLIAGDACEVRYEDLWKLILDKYSAEAELVVVVPGNHESWRSEYTKSLDQLREYGSRYPNVVVLCGDEVSFNDVTIFGSTGWCNFGHDEYLMTQMTASYPDSSLGHIPFDCRRIKLKVNGIYRKLPATRIYQENKKAVKDIGQFLLANVSNKKVVVTHHVPFDDLCDGDESYDSVGLDRNLIAKQESLVMAYGHQHGLRGVSYLGSVPCYKNPRGNFEAETVGRYQMMEFFL</sequence>
<evidence type="ECO:0000259" key="1">
    <source>
        <dbReference type="Pfam" id="PF00149"/>
    </source>
</evidence>
<evidence type="ECO:0000313" key="2">
    <source>
        <dbReference type="EMBL" id="ANO35423.1"/>
    </source>
</evidence>
<dbReference type="InterPro" id="IPR004843">
    <property type="entry name" value="Calcineurin-like_PHP"/>
</dbReference>
<dbReference type="Proteomes" id="UP000092018">
    <property type="component" value="Plasmid unnamed1"/>
</dbReference>
<dbReference type="AlphaFoldDB" id="A0AAN0XZK3"/>
<evidence type="ECO:0000313" key="3">
    <source>
        <dbReference type="Proteomes" id="UP000092018"/>
    </source>
</evidence>
<name>A0AAN0XZK3_9VIBR</name>
<protein>
    <recommendedName>
        <fullName evidence="1">Calcineurin-like phosphoesterase domain-containing protein</fullName>
    </recommendedName>
</protein>
<organism evidence="2 3">
    <name type="scientific">Vibrio breoganii</name>
    <dbReference type="NCBI Taxonomy" id="553239"/>
    <lineage>
        <taxon>Bacteria</taxon>
        <taxon>Pseudomonadati</taxon>
        <taxon>Pseudomonadota</taxon>
        <taxon>Gammaproteobacteria</taxon>
        <taxon>Vibrionales</taxon>
        <taxon>Vibrionaceae</taxon>
        <taxon>Vibrio</taxon>
    </lineage>
</organism>
<dbReference type="PANTHER" id="PTHR37844">
    <property type="entry name" value="SER/THR PROTEIN PHOSPHATASE SUPERFAMILY (AFU_ORTHOLOGUE AFUA_1G14840)"/>
    <property type="match status" value="1"/>
</dbReference>
<dbReference type="InterPro" id="IPR029052">
    <property type="entry name" value="Metallo-depent_PP-like"/>
</dbReference>
<gene>
    <name evidence="2" type="ORF">A6E01_19615</name>
</gene>
<dbReference type="PANTHER" id="PTHR37844:SF1">
    <property type="entry name" value="CALCINEURIN-LIKE PHOSPHOESTERASE DOMAIN-CONTAINING PROTEIN"/>
    <property type="match status" value="1"/>
</dbReference>
<dbReference type="SUPFAM" id="SSF56300">
    <property type="entry name" value="Metallo-dependent phosphatases"/>
    <property type="match status" value="1"/>
</dbReference>
<dbReference type="KEGG" id="vbr:A6E01_19615"/>
<geneLocation type="plasmid" evidence="2 3">
    <name>unnamed1</name>
</geneLocation>
<accession>A0AAN0XZK3</accession>
<feature type="domain" description="Calcineurin-like phosphoesterase" evidence="1">
    <location>
        <begin position="5"/>
        <end position="240"/>
    </location>
</feature>
<dbReference type="RefSeq" id="WP_065211185.1">
    <property type="nucleotide sequence ID" value="NZ_CP016179.1"/>
</dbReference>
<proteinExistence type="predicted"/>
<dbReference type="EMBL" id="CP016179">
    <property type="protein sequence ID" value="ANO35423.1"/>
    <property type="molecule type" value="Genomic_DNA"/>
</dbReference>